<evidence type="ECO:0000313" key="1">
    <source>
        <dbReference type="EMBL" id="CAI0560188.1"/>
    </source>
</evidence>
<evidence type="ECO:0000313" key="2">
    <source>
        <dbReference type="EMBL" id="CAI0560410.1"/>
    </source>
</evidence>
<reference evidence="1" key="1">
    <citation type="submission" date="2022-08" db="EMBL/GenBank/DDBJ databases">
        <authorList>
            <person name="Gutierrez-Valencia J."/>
        </authorList>
    </citation>
    <scope>NUCLEOTIDE SEQUENCE</scope>
</reference>
<dbReference type="EMBL" id="CAMGYJ010000011">
    <property type="protein sequence ID" value="CAI0560410.1"/>
    <property type="molecule type" value="Genomic_DNA"/>
</dbReference>
<dbReference type="Proteomes" id="UP001154282">
    <property type="component" value="Unassembled WGS sequence"/>
</dbReference>
<keyword evidence="3" id="KW-1185">Reference proteome</keyword>
<comment type="caution">
    <text evidence="1">The sequence shown here is derived from an EMBL/GenBank/DDBJ whole genome shotgun (WGS) entry which is preliminary data.</text>
</comment>
<proteinExistence type="predicted"/>
<organism evidence="1 3">
    <name type="scientific">Linum tenue</name>
    <dbReference type="NCBI Taxonomy" id="586396"/>
    <lineage>
        <taxon>Eukaryota</taxon>
        <taxon>Viridiplantae</taxon>
        <taxon>Streptophyta</taxon>
        <taxon>Embryophyta</taxon>
        <taxon>Tracheophyta</taxon>
        <taxon>Spermatophyta</taxon>
        <taxon>Magnoliopsida</taxon>
        <taxon>eudicotyledons</taxon>
        <taxon>Gunneridae</taxon>
        <taxon>Pentapetalae</taxon>
        <taxon>rosids</taxon>
        <taxon>fabids</taxon>
        <taxon>Malpighiales</taxon>
        <taxon>Linaceae</taxon>
        <taxon>Linum</taxon>
    </lineage>
</organism>
<evidence type="ECO:0000313" key="3">
    <source>
        <dbReference type="Proteomes" id="UP001154282"/>
    </source>
</evidence>
<dbReference type="EMBL" id="CAMGYJ010000011">
    <property type="protein sequence ID" value="CAI0560188.1"/>
    <property type="molecule type" value="Genomic_DNA"/>
</dbReference>
<name>A0AAV0RUH2_9ROSI</name>
<accession>A0AAV0RUH2</accession>
<sequence>KDFSGPKRCNLQISFGSKLLRLYQSEASEGPNKSLDVPNPVAKIELWHHFDSSD</sequence>
<dbReference type="AlphaFoldDB" id="A0AAV0RUH2"/>
<protein>
    <submittedName>
        <fullName evidence="1">Uncharacterized protein</fullName>
    </submittedName>
</protein>
<gene>
    <name evidence="1" type="ORF">LITE_LOCUS49576</name>
    <name evidence="2" type="ORF">LITE_LOCUS49685</name>
</gene>
<feature type="non-terminal residue" evidence="1">
    <location>
        <position position="1"/>
    </location>
</feature>